<dbReference type="PANTHER" id="PTHR35011:SF2">
    <property type="entry name" value="2,3-DIKETO-L-GULONATE TRAP TRANSPORTER SMALL PERMEASE PROTEIN YIAM"/>
    <property type="match status" value="1"/>
</dbReference>
<protein>
    <submittedName>
        <fullName evidence="11">TRAP transporter small permease</fullName>
    </submittedName>
</protein>
<evidence type="ECO:0000256" key="4">
    <source>
        <dbReference type="ARBA" id="ARBA00022519"/>
    </source>
</evidence>
<comment type="subcellular location">
    <subcellularLocation>
        <location evidence="1">Cell inner membrane</location>
        <topology evidence="1">Multi-pass membrane protein</topology>
    </subcellularLocation>
</comment>
<comment type="similarity">
    <text evidence="8">Belongs to the TRAP transporter small permease family.</text>
</comment>
<feature type="domain" description="Tripartite ATP-independent periplasmic transporters DctQ component" evidence="10">
    <location>
        <begin position="40"/>
        <end position="171"/>
    </location>
</feature>
<feature type="transmembrane region" description="Helical" evidence="9">
    <location>
        <begin position="145"/>
        <end position="163"/>
    </location>
</feature>
<keyword evidence="12" id="KW-1185">Reference proteome</keyword>
<feature type="transmembrane region" description="Helical" evidence="9">
    <location>
        <begin position="103"/>
        <end position="125"/>
    </location>
</feature>
<evidence type="ECO:0000256" key="1">
    <source>
        <dbReference type="ARBA" id="ARBA00004429"/>
    </source>
</evidence>
<evidence type="ECO:0000256" key="6">
    <source>
        <dbReference type="ARBA" id="ARBA00022989"/>
    </source>
</evidence>
<dbReference type="GO" id="GO:0005886">
    <property type="term" value="C:plasma membrane"/>
    <property type="evidence" value="ECO:0007669"/>
    <property type="project" value="UniProtKB-SubCell"/>
</dbReference>
<evidence type="ECO:0000256" key="5">
    <source>
        <dbReference type="ARBA" id="ARBA00022692"/>
    </source>
</evidence>
<keyword evidence="6 9" id="KW-1133">Transmembrane helix</keyword>
<evidence type="ECO:0000256" key="7">
    <source>
        <dbReference type="ARBA" id="ARBA00023136"/>
    </source>
</evidence>
<evidence type="ECO:0000313" key="12">
    <source>
        <dbReference type="Proteomes" id="UP000624703"/>
    </source>
</evidence>
<keyword evidence="3" id="KW-1003">Cell membrane</keyword>
<keyword evidence="5 9" id="KW-0812">Transmembrane</keyword>
<gene>
    <name evidence="11" type="ORF">JIN82_02065</name>
</gene>
<dbReference type="InterPro" id="IPR007387">
    <property type="entry name" value="TRAP_DctQ"/>
</dbReference>
<keyword evidence="7 9" id="KW-0472">Membrane</keyword>
<sequence length="183" mass="19770">MMDAKEGADQNGLFAVMAVIHRVIVRILSALVVVAVGGLVFSVLWGVVTRFVFDNQASWTEELARMLLIWVTLIGSSLAFAGHSHLGVDILARSLDPAARRLLAVLSQLMVLFFAVVILGQGGWAIVKDTYASGQVLAAMGISRAWVYVVVPISGVTTAYFTLETLLKLVCGHAENELEEEEV</sequence>
<comment type="caution">
    <text evidence="11">The sequence shown here is derived from an EMBL/GenBank/DDBJ whole genome shotgun (WGS) entry which is preliminary data.</text>
</comment>
<dbReference type="RefSeq" id="WP_200309971.1">
    <property type="nucleotide sequence ID" value="NZ_JAENIM010000009.1"/>
</dbReference>
<reference evidence="11" key="1">
    <citation type="submission" date="2021-01" db="EMBL/GenBank/DDBJ databases">
        <title>Modified the classification status of verrucomicrobia.</title>
        <authorList>
            <person name="Feng X."/>
        </authorList>
    </citation>
    <scope>NUCLEOTIDE SEQUENCE</scope>
    <source>
        <strain evidence="11">_KCTC 22039</strain>
    </source>
</reference>
<dbReference type="Pfam" id="PF04290">
    <property type="entry name" value="DctQ"/>
    <property type="match status" value="1"/>
</dbReference>
<organism evidence="11 12">
    <name type="scientific">Persicirhabdus sediminis</name>
    <dbReference type="NCBI Taxonomy" id="454144"/>
    <lineage>
        <taxon>Bacteria</taxon>
        <taxon>Pseudomonadati</taxon>
        <taxon>Verrucomicrobiota</taxon>
        <taxon>Verrucomicrobiia</taxon>
        <taxon>Verrucomicrobiales</taxon>
        <taxon>Verrucomicrobiaceae</taxon>
        <taxon>Persicirhabdus</taxon>
    </lineage>
</organism>
<dbReference type="PANTHER" id="PTHR35011">
    <property type="entry name" value="2,3-DIKETO-L-GULONATE TRAP TRANSPORTER SMALL PERMEASE PROTEIN YIAM"/>
    <property type="match status" value="1"/>
</dbReference>
<dbReference type="GO" id="GO:0022857">
    <property type="term" value="F:transmembrane transporter activity"/>
    <property type="evidence" value="ECO:0007669"/>
    <property type="project" value="TreeGrafter"/>
</dbReference>
<name>A0A8J7MCG2_9BACT</name>
<dbReference type="GO" id="GO:0015740">
    <property type="term" value="P:C4-dicarboxylate transport"/>
    <property type="evidence" value="ECO:0007669"/>
    <property type="project" value="TreeGrafter"/>
</dbReference>
<evidence type="ECO:0000256" key="8">
    <source>
        <dbReference type="ARBA" id="ARBA00038436"/>
    </source>
</evidence>
<proteinExistence type="inferred from homology"/>
<keyword evidence="4" id="KW-0997">Cell inner membrane</keyword>
<keyword evidence="2" id="KW-0813">Transport</keyword>
<dbReference type="AlphaFoldDB" id="A0A8J7MCG2"/>
<evidence type="ECO:0000259" key="10">
    <source>
        <dbReference type="Pfam" id="PF04290"/>
    </source>
</evidence>
<evidence type="ECO:0000313" key="11">
    <source>
        <dbReference type="EMBL" id="MBK1789935.1"/>
    </source>
</evidence>
<feature type="transmembrane region" description="Helical" evidence="9">
    <location>
        <begin position="67"/>
        <end position="91"/>
    </location>
</feature>
<dbReference type="Proteomes" id="UP000624703">
    <property type="component" value="Unassembled WGS sequence"/>
</dbReference>
<evidence type="ECO:0000256" key="3">
    <source>
        <dbReference type="ARBA" id="ARBA00022475"/>
    </source>
</evidence>
<evidence type="ECO:0000256" key="2">
    <source>
        <dbReference type="ARBA" id="ARBA00022448"/>
    </source>
</evidence>
<dbReference type="InterPro" id="IPR055348">
    <property type="entry name" value="DctQ"/>
</dbReference>
<feature type="transmembrane region" description="Helical" evidence="9">
    <location>
        <begin position="23"/>
        <end position="47"/>
    </location>
</feature>
<accession>A0A8J7MCG2</accession>
<dbReference type="EMBL" id="JAENIM010000009">
    <property type="protein sequence ID" value="MBK1789935.1"/>
    <property type="molecule type" value="Genomic_DNA"/>
</dbReference>
<evidence type="ECO:0000256" key="9">
    <source>
        <dbReference type="SAM" id="Phobius"/>
    </source>
</evidence>